<evidence type="ECO:0000313" key="2">
    <source>
        <dbReference type="EMBL" id="GAA2121035.1"/>
    </source>
</evidence>
<keyword evidence="1" id="KW-1133">Transmembrane helix</keyword>
<keyword evidence="3" id="KW-1185">Reference proteome</keyword>
<sequence length="66" mass="6982">MKRQTLAFIALVITILYGAGFAAFDTSQAYAALGGAIVAISWIAVGVFGRDDARGTNDPAERHPRT</sequence>
<dbReference type="RefSeq" id="WP_344225196.1">
    <property type="nucleotide sequence ID" value="NZ_BAAAQA010000025.1"/>
</dbReference>
<feature type="transmembrane region" description="Helical" evidence="1">
    <location>
        <begin position="32"/>
        <end position="49"/>
    </location>
</feature>
<keyword evidence="1" id="KW-0472">Membrane</keyword>
<name>A0ABN2Y281_9MICC</name>
<comment type="caution">
    <text evidence="2">The sequence shown here is derived from an EMBL/GenBank/DDBJ whole genome shotgun (WGS) entry which is preliminary data.</text>
</comment>
<gene>
    <name evidence="2" type="ORF">GCM10009824_23280</name>
</gene>
<dbReference type="EMBL" id="BAAAQA010000025">
    <property type="protein sequence ID" value="GAA2121035.1"/>
    <property type="molecule type" value="Genomic_DNA"/>
</dbReference>
<evidence type="ECO:0000256" key="1">
    <source>
        <dbReference type="SAM" id="Phobius"/>
    </source>
</evidence>
<evidence type="ECO:0000313" key="3">
    <source>
        <dbReference type="Proteomes" id="UP001500166"/>
    </source>
</evidence>
<accession>A0ABN2Y281</accession>
<proteinExistence type="predicted"/>
<keyword evidence="1" id="KW-0812">Transmembrane</keyword>
<dbReference type="Proteomes" id="UP001500166">
    <property type="component" value="Unassembled WGS sequence"/>
</dbReference>
<reference evidence="2 3" key="1">
    <citation type="journal article" date="2019" name="Int. J. Syst. Evol. Microbiol.">
        <title>The Global Catalogue of Microorganisms (GCM) 10K type strain sequencing project: providing services to taxonomists for standard genome sequencing and annotation.</title>
        <authorList>
            <consortium name="The Broad Institute Genomics Platform"/>
            <consortium name="The Broad Institute Genome Sequencing Center for Infectious Disease"/>
            <person name="Wu L."/>
            <person name="Ma J."/>
        </authorList>
    </citation>
    <scope>NUCLEOTIDE SEQUENCE [LARGE SCALE GENOMIC DNA]</scope>
    <source>
        <strain evidence="2 3">JCM 15914</strain>
    </source>
</reference>
<protein>
    <submittedName>
        <fullName evidence="2">Uncharacterized protein</fullName>
    </submittedName>
</protein>
<organism evidence="2 3">
    <name type="scientific">Kocuria atrinae</name>
    <dbReference type="NCBI Taxonomy" id="592377"/>
    <lineage>
        <taxon>Bacteria</taxon>
        <taxon>Bacillati</taxon>
        <taxon>Actinomycetota</taxon>
        <taxon>Actinomycetes</taxon>
        <taxon>Micrococcales</taxon>
        <taxon>Micrococcaceae</taxon>
        <taxon>Kocuria</taxon>
    </lineage>
</organism>